<keyword evidence="1" id="KW-0732">Signal</keyword>
<feature type="chain" id="PRO_5002010091" evidence="1">
    <location>
        <begin position="19"/>
        <end position="247"/>
    </location>
</feature>
<evidence type="ECO:0000256" key="1">
    <source>
        <dbReference type="SAM" id="SignalP"/>
    </source>
</evidence>
<dbReference type="Proteomes" id="UP000030451">
    <property type="component" value="Unassembled WGS sequence"/>
</dbReference>
<accession>A0A0A5HZ39</accession>
<protein>
    <submittedName>
        <fullName evidence="2">Chemotaxis protein</fullName>
    </submittedName>
</protein>
<name>A0A0A5HZ39_PHOS4</name>
<dbReference type="RefSeq" id="WP_038139752.1">
    <property type="nucleotide sequence ID" value="NZ_JRWP01000019.1"/>
</dbReference>
<dbReference type="InterPro" id="IPR021307">
    <property type="entry name" value="DUF2884"/>
</dbReference>
<dbReference type="EMBL" id="JRWP01000019">
    <property type="protein sequence ID" value="KGY08779.1"/>
    <property type="molecule type" value="Genomic_DNA"/>
</dbReference>
<evidence type="ECO:0000313" key="2">
    <source>
        <dbReference type="EMBL" id="KGY08779.1"/>
    </source>
</evidence>
<dbReference type="OrthoDB" id="5904592at2"/>
<gene>
    <name evidence="2" type="ORF">NM06_10510</name>
</gene>
<evidence type="ECO:0000313" key="3">
    <source>
        <dbReference type="Proteomes" id="UP000030451"/>
    </source>
</evidence>
<sequence>MKKVLLTLPLLLSSHVYAAQCQVDIKNEIHLSGDKLEIHQASGEAAVLDKQNNLIIQGETITLNSEQKQAVSNYRESLNEYLPRAKQIAQDGLALANDIVDDVAESFDAPEAFDGVKQSMKQFYADIEARYYQNGDLILPAESFDSLAKTWNDDLDKAMALFNQEFITSAFGAMSEKMKAEGGLNLTEMANSMAELKERIANRIAEHQSQVEQQSEDFCDSLGEIAEQEQQLHQKIPQLKDYKVFTI</sequence>
<organism evidence="2 3">
    <name type="scientific">Photobacterium sp. (strain ATCC 43367)</name>
    <dbReference type="NCBI Taxonomy" id="379097"/>
    <lineage>
        <taxon>Bacteria</taxon>
        <taxon>Pseudomonadati</taxon>
        <taxon>Pseudomonadota</taxon>
        <taxon>Gammaproteobacteria</taxon>
        <taxon>Vibrionales</taxon>
        <taxon>Vibrionaceae</taxon>
        <taxon>Vibrio</taxon>
        <taxon>Vibrio oreintalis group</taxon>
    </lineage>
</organism>
<comment type="caution">
    <text evidence="2">The sequence shown here is derived from an EMBL/GenBank/DDBJ whole genome shotgun (WGS) entry which is preliminary data.</text>
</comment>
<feature type="signal peptide" evidence="1">
    <location>
        <begin position="1"/>
        <end position="18"/>
    </location>
</feature>
<dbReference type="Pfam" id="PF11101">
    <property type="entry name" value="DUF2884"/>
    <property type="match status" value="1"/>
</dbReference>
<proteinExistence type="predicted"/>
<dbReference type="STRING" id="379097.SE23_11835"/>
<reference evidence="2 3" key="1">
    <citation type="submission" date="2014-10" db="EMBL/GenBank/DDBJ databases">
        <title>Genome sequencing of Vibrio sinaloensis T08.</title>
        <authorList>
            <person name="Chan K.-G."/>
            <person name="Mohamad N.I."/>
        </authorList>
    </citation>
    <scope>NUCLEOTIDE SEQUENCE [LARGE SCALE GENOMIC DNA]</scope>
    <source>
        <strain evidence="2 3">T08</strain>
    </source>
</reference>
<dbReference type="AlphaFoldDB" id="A0A0A5HZ39"/>